<dbReference type="EMBL" id="MHCJ01000003">
    <property type="protein sequence ID" value="OGY18226.1"/>
    <property type="molecule type" value="Genomic_DNA"/>
</dbReference>
<accession>A0A1G1VS52</accession>
<dbReference type="InterPro" id="IPR036412">
    <property type="entry name" value="HAD-like_sf"/>
</dbReference>
<evidence type="ECO:0008006" key="3">
    <source>
        <dbReference type="Google" id="ProtNLM"/>
    </source>
</evidence>
<evidence type="ECO:0000313" key="1">
    <source>
        <dbReference type="EMBL" id="OGY18226.1"/>
    </source>
</evidence>
<comment type="caution">
    <text evidence="1">The sequence shown here is derived from an EMBL/GenBank/DDBJ whole genome shotgun (WGS) entry which is preliminary data.</text>
</comment>
<gene>
    <name evidence="1" type="ORF">A2786_01770</name>
</gene>
<reference evidence="1 2" key="1">
    <citation type="journal article" date="2016" name="Nat. Commun.">
        <title>Thousands of microbial genomes shed light on interconnected biogeochemical processes in an aquifer system.</title>
        <authorList>
            <person name="Anantharaman K."/>
            <person name="Brown C.T."/>
            <person name="Hug L.A."/>
            <person name="Sharon I."/>
            <person name="Castelle C.J."/>
            <person name="Probst A.J."/>
            <person name="Thomas B.C."/>
            <person name="Singh A."/>
            <person name="Wilkins M.J."/>
            <person name="Karaoz U."/>
            <person name="Brodie E.L."/>
            <person name="Williams K.H."/>
            <person name="Hubbard S.S."/>
            <person name="Banfield J.F."/>
        </authorList>
    </citation>
    <scope>NUCLEOTIDE SEQUENCE [LARGE SCALE GENOMIC DNA]</scope>
</reference>
<dbReference type="Proteomes" id="UP000179233">
    <property type="component" value="Unassembled WGS sequence"/>
</dbReference>
<proteinExistence type="predicted"/>
<protein>
    <recommendedName>
        <fullName evidence="3">HAD family hydrolase</fullName>
    </recommendedName>
</protein>
<evidence type="ECO:0000313" key="2">
    <source>
        <dbReference type="Proteomes" id="UP000179233"/>
    </source>
</evidence>
<name>A0A1G1VS52_9BACT</name>
<organism evidence="1 2">
    <name type="scientific">Candidatus Chisholmbacteria bacterium RIFCSPHIGHO2_01_FULL_52_32</name>
    <dbReference type="NCBI Taxonomy" id="1797591"/>
    <lineage>
        <taxon>Bacteria</taxon>
        <taxon>Candidatus Chisholmiibacteriota</taxon>
    </lineage>
</organism>
<dbReference type="SUPFAM" id="SSF56784">
    <property type="entry name" value="HAD-like"/>
    <property type="match status" value="1"/>
</dbReference>
<sequence>MAKRVKVIMDFDGTLTDEGRQALELATIAKGMLADILGVPLPRIEASYNRIRQRILRTPQHFHWEVNGLPATYAYEGAYLLNTTIVQEIIRSKPAYLHKIRKLYPTDGLDPMTKCTNHLFHAGTFQVHPYFLDGVRTLLVSLIEHPLIDPVIMTNSETRKITKNLRKLRIGQRGARHKFPHEIDVLGDTRQYHMDPAWEQAFDSGKNGLIQVLPINEHFTVDLRRPVYHAALQRIMDEGYDQVVVVADGFSLAGALPLAMGLRFILKKTDFTPAWTEEYVSTHPNGSVVSGIPELGSLLRSLVE</sequence>
<dbReference type="AlphaFoldDB" id="A0A1G1VS52"/>